<evidence type="ECO:0008006" key="3">
    <source>
        <dbReference type="Google" id="ProtNLM"/>
    </source>
</evidence>
<comment type="caution">
    <text evidence="1">The sequence shown here is derived from an EMBL/GenBank/DDBJ whole genome shotgun (WGS) entry which is preliminary data.</text>
</comment>
<reference evidence="1 2" key="1">
    <citation type="submission" date="2024-07" db="EMBL/GenBank/DDBJ databases">
        <title>Section-level genome sequencing and comparative genomics of Aspergillus sections Usti and Cavernicolus.</title>
        <authorList>
            <consortium name="Lawrence Berkeley National Laboratory"/>
            <person name="Nybo J.L."/>
            <person name="Vesth T.C."/>
            <person name="Theobald S."/>
            <person name="Frisvad J.C."/>
            <person name="Larsen T.O."/>
            <person name="Kjaerboelling I."/>
            <person name="Rothschild-Mancinelli K."/>
            <person name="Lyhne E.K."/>
            <person name="Kogle M.E."/>
            <person name="Barry K."/>
            <person name="Clum A."/>
            <person name="Na H."/>
            <person name="Ledsgaard L."/>
            <person name="Lin J."/>
            <person name="Lipzen A."/>
            <person name="Kuo A."/>
            <person name="Riley R."/>
            <person name="Mondo S."/>
            <person name="Labutti K."/>
            <person name="Haridas S."/>
            <person name="Pangalinan J."/>
            <person name="Salamov A.A."/>
            <person name="Simmons B.A."/>
            <person name="Magnuson J.K."/>
            <person name="Chen J."/>
            <person name="Drula E."/>
            <person name="Henrissat B."/>
            <person name="Wiebenga A."/>
            <person name="Lubbers R.J."/>
            <person name="Gomes A.C."/>
            <person name="Makela M.R."/>
            <person name="Stajich J."/>
            <person name="Grigoriev I.V."/>
            <person name="Mortensen U.H."/>
            <person name="De Vries R.P."/>
            <person name="Baker S.E."/>
            <person name="Andersen M.R."/>
        </authorList>
    </citation>
    <scope>NUCLEOTIDE SEQUENCE [LARGE SCALE GENOMIC DNA]</scope>
    <source>
        <strain evidence="1 2">CBS 588.65</strain>
    </source>
</reference>
<proteinExistence type="predicted"/>
<evidence type="ECO:0000313" key="2">
    <source>
        <dbReference type="Proteomes" id="UP001610334"/>
    </source>
</evidence>
<accession>A0ABR4GSV3</accession>
<evidence type="ECO:0000313" key="1">
    <source>
        <dbReference type="EMBL" id="KAL2801540.1"/>
    </source>
</evidence>
<dbReference type="EMBL" id="JBFXLT010000339">
    <property type="protein sequence ID" value="KAL2801540.1"/>
    <property type="molecule type" value="Genomic_DNA"/>
</dbReference>
<name>A0ABR4GSV3_9EURO</name>
<protein>
    <recommendedName>
        <fullName evidence="3">Secreted protein</fullName>
    </recommendedName>
</protein>
<gene>
    <name evidence="1" type="ORF">BJX63DRAFT_417165</name>
</gene>
<organism evidence="1 2">
    <name type="scientific">Aspergillus granulosus</name>
    <dbReference type="NCBI Taxonomy" id="176169"/>
    <lineage>
        <taxon>Eukaryota</taxon>
        <taxon>Fungi</taxon>
        <taxon>Dikarya</taxon>
        <taxon>Ascomycota</taxon>
        <taxon>Pezizomycotina</taxon>
        <taxon>Eurotiomycetes</taxon>
        <taxon>Eurotiomycetidae</taxon>
        <taxon>Eurotiales</taxon>
        <taxon>Aspergillaceae</taxon>
        <taxon>Aspergillus</taxon>
        <taxon>Aspergillus subgen. Nidulantes</taxon>
    </lineage>
</organism>
<keyword evidence="2" id="KW-1185">Reference proteome</keyword>
<dbReference type="Proteomes" id="UP001610334">
    <property type="component" value="Unassembled WGS sequence"/>
</dbReference>
<sequence length="97" mass="11395">MAATLSVCLAALSLLYVLFKCISFTRFYIHGRRSGFPIYVSPFPSKNILWMATTPMLQPLLERYLPRRLSARVDMAIFAWEFRRRRNIPGLGKHLFW</sequence>